<dbReference type="GO" id="GO:0016787">
    <property type="term" value="F:hydrolase activity"/>
    <property type="evidence" value="ECO:0007669"/>
    <property type="project" value="UniProtKB-KW"/>
</dbReference>
<dbReference type="Pfam" id="PF13359">
    <property type="entry name" value="DDE_Tnp_4"/>
    <property type="match status" value="1"/>
</dbReference>
<evidence type="ECO:0000256" key="1">
    <source>
        <dbReference type="ARBA" id="ARBA00001968"/>
    </source>
</evidence>
<keyword evidence="11" id="KW-1185">Reference proteome</keyword>
<evidence type="ECO:0000256" key="2">
    <source>
        <dbReference type="ARBA" id="ARBA00004123"/>
    </source>
</evidence>
<dbReference type="InterPro" id="IPR045249">
    <property type="entry name" value="HARBI1-like"/>
</dbReference>
<reference evidence="10" key="1">
    <citation type="journal article" date="2023" name="Plant J.">
        <title>Genome sequences and population genomics provide insights into the demographic history, inbreeding, and mutation load of two 'living fossil' tree species of Dipteronia.</title>
        <authorList>
            <person name="Feng Y."/>
            <person name="Comes H.P."/>
            <person name="Chen J."/>
            <person name="Zhu S."/>
            <person name="Lu R."/>
            <person name="Zhang X."/>
            <person name="Li P."/>
            <person name="Qiu J."/>
            <person name="Olsen K.M."/>
            <person name="Qiu Y."/>
        </authorList>
    </citation>
    <scope>NUCLEOTIDE SEQUENCE</scope>
    <source>
        <strain evidence="10">KIB01</strain>
    </source>
</reference>
<dbReference type="GO" id="GO:0046872">
    <property type="term" value="F:metal ion binding"/>
    <property type="evidence" value="ECO:0007669"/>
    <property type="project" value="UniProtKB-KW"/>
</dbReference>
<evidence type="ECO:0000313" key="11">
    <source>
        <dbReference type="Proteomes" id="UP001280121"/>
    </source>
</evidence>
<comment type="similarity">
    <text evidence="3">Belongs to the HARBI1 family.</text>
</comment>
<dbReference type="GO" id="GO:0004518">
    <property type="term" value="F:nuclease activity"/>
    <property type="evidence" value="ECO:0007669"/>
    <property type="project" value="UniProtKB-KW"/>
</dbReference>
<dbReference type="GO" id="GO:0005634">
    <property type="term" value="C:nucleus"/>
    <property type="evidence" value="ECO:0007669"/>
    <property type="project" value="UniProtKB-SubCell"/>
</dbReference>
<keyword evidence="7" id="KW-0539">Nucleus</keyword>
<comment type="cofactor">
    <cofactor evidence="1">
        <name>a divalent metal cation</name>
        <dbReference type="ChEBI" id="CHEBI:60240"/>
    </cofactor>
</comment>
<dbReference type="PANTHER" id="PTHR22930">
    <property type="match status" value="1"/>
</dbReference>
<protein>
    <recommendedName>
        <fullName evidence="9">DDE Tnp4 domain-containing protein</fullName>
    </recommendedName>
</protein>
<comment type="subcellular location">
    <subcellularLocation>
        <location evidence="2">Nucleus</location>
    </subcellularLocation>
</comment>
<accession>A0AAD9TWL2</accession>
<name>A0AAD9TWL2_9ROSI</name>
<evidence type="ECO:0000256" key="8">
    <source>
        <dbReference type="SAM" id="MobiDB-lite"/>
    </source>
</evidence>
<evidence type="ECO:0000256" key="3">
    <source>
        <dbReference type="ARBA" id="ARBA00006958"/>
    </source>
</evidence>
<evidence type="ECO:0000259" key="9">
    <source>
        <dbReference type="Pfam" id="PF13359"/>
    </source>
</evidence>
<evidence type="ECO:0000313" key="10">
    <source>
        <dbReference type="EMBL" id="KAK2643595.1"/>
    </source>
</evidence>
<evidence type="ECO:0000256" key="7">
    <source>
        <dbReference type="ARBA" id="ARBA00023242"/>
    </source>
</evidence>
<keyword evidence="4" id="KW-0540">Nuclease</keyword>
<evidence type="ECO:0000256" key="5">
    <source>
        <dbReference type="ARBA" id="ARBA00022723"/>
    </source>
</evidence>
<comment type="caution">
    <text evidence="10">The sequence shown here is derived from an EMBL/GenBank/DDBJ whole genome shotgun (WGS) entry which is preliminary data.</text>
</comment>
<keyword evidence="5" id="KW-0479">Metal-binding</keyword>
<dbReference type="Proteomes" id="UP001280121">
    <property type="component" value="Unassembled WGS sequence"/>
</dbReference>
<proteinExistence type="inferred from homology"/>
<feature type="region of interest" description="Disordered" evidence="8">
    <location>
        <begin position="186"/>
        <end position="205"/>
    </location>
</feature>
<organism evidence="10 11">
    <name type="scientific">Dipteronia dyeriana</name>
    <dbReference type="NCBI Taxonomy" id="168575"/>
    <lineage>
        <taxon>Eukaryota</taxon>
        <taxon>Viridiplantae</taxon>
        <taxon>Streptophyta</taxon>
        <taxon>Embryophyta</taxon>
        <taxon>Tracheophyta</taxon>
        <taxon>Spermatophyta</taxon>
        <taxon>Magnoliopsida</taxon>
        <taxon>eudicotyledons</taxon>
        <taxon>Gunneridae</taxon>
        <taxon>Pentapetalae</taxon>
        <taxon>rosids</taxon>
        <taxon>malvids</taxon>
        <taxon>Sapindales</taxon>
        <taxon>Sapindaceae</taxon>
        <taxon>Hippocastanoideae</taxon>
        <taxon>Acereae</taxon>
        <taxon>Dipteronia</taxon>
    </lineage>
</organism>
<dbReference type="PANTHER" id="PTHR22930:SF262">
    <property type="entry name" value="MYB_SANT-LIKE DOMAIN, HARBINGER TRANSPOSASE-DERIVED NUCLEASE DOMAIN PROTEIN-RELATED"/>
    <property type="match status" value="1"/>
</dbReference>
<keyword evidence="6" id="KW-0378">Hydrolase</keyword>
<dbReference type="AlphaFoldDB" id="A0AAD9TWL2"/>
<evidence type="ECO:0000256" key="6">
    <source>
        <dbReference type="ARBA" id="ARBA00022801"/>
    </source>
</evidence>
<feature type="non-terminal residue" evidence="10">
    <location>
        <position position="205"/>
    </location>
</feature>
<sequence>VPTLGSDGSQILSSGFGCHDEVSKEMIISPLFDDKLSGISNSRLKQVFRYVVGAIDGTLIHTCIRSDKQVPYRDKYYLVDASYKHTRGFMAPYRNTCYWLNDFRKDGRANTKDEVFNQCHSILRNSINHVFGMLKVRFPIFKRMPLYSFDTQRKIVLAYFTVHNFLRKTSINDELFDQYDDEEVQLENSTQNQTPNSDNSFRASE</sequence>
<feature type="domain" description="DDE Tnp4" evidence="9">
    <location>
        <begin position="72"/>
        <end position="164"/>
    </location>
</feature>
<gene>
    <name evidence="10" type="ORF">Ddye_025358</name>
</gene>
<dbReference type="EMBL" id="JANJYI010000007">
    <property type="protein sequence ID" value="KAK2643595.1"/>
    <property type="molecule type" value="Genomic_DNA"/>
</dbReference>
<evidence type="ECO:0000256" key="4">
    <source>
        <dbReference type="ARBA" id="ARBA00022722"/>
    </source>
</evidence>
<dbReference type="InterPro" id="IPR027806">
    <property type="entry name" value="HARBI1_dom"/>
</dbReference>